<evidence type="ECO:0000256" key="13">
    <source>
        <dbReference type="ARBA" id="ARBA00022932"/>
    </source>
</evidence>
<dbReference type="Pfam" id="PF21999">
    <property type="entry name" value="IMS_HHH_1"/>
    <property type="match status" value="1"/>
</dbReference>
<evidence type="ECO:0000256" key="16">
    <source>
        <dbReference type="ARBA" id="ARBA00049244"/>
    </source>
</evidence>
<dbReference type="SUPFAM" id="SSF100879">
    <property type="entry name" value="Lesion bypass DNA polymerase (Y-family), little finger domain"/>
    <property type="match status" value="1"/>
</dbReference>
<keyword evidence="13" id="KW-0239">DNA-directed DNA polymerase</keyword>
<dbReference type="Pfam" id="PF00817">
    <property type="entry name" value="IMS"/>
    <property type="match status" value="1"/>
</dbReference>
<evidence type="ECO:0000256" key="8">
    <source>
        <dbReference type="ARBA" id="ARBA00022695"/>
    </source>
</evidence>
<dbReference type="Pfam" id="PF11799">
    <property type="entry name" value="IMS_C"/>
    <property type="match status" value="1"/>
</dbReference>
<evidence type="ECO:0000256" key="2">
    <source>
        <dbReference type="ARBA" id="ARBA00004496"/>
    </source>
</evidence>
<dbReference type="InterPro" id="IPR053848">
    <property type="entry name" value="IMS_HHH_1"/>
</dbReference>
<dbReference type="GO" id="GO:0009432">
    <property type="term" value="P:SOS response"/>
    <property type="evidence" value="ECO:0007669"/>
    <property type="project" value="TreeGrafter"/>
</dbReference>
<evidence type="ECO:0000256" key="14">
    <source>
        <dbReference type="ARBA" id="ARBA00023125"/>
    </source>
</evidence>
<keyword evidence="10" id="KW-0479">Metal-binding</keyword>
<dbReference type="InterPro" id="IPR017961">
    <property type="entry name" value="DNA_pol_Y-fam_little_finger"/>
</dbReference>
<dbReference type="CDD" id="cd03586">
    <property type="entry name" value="PolY_Pol_IV_kappa"/>
    <property type="match status" value="1"/>
</dbReference>
<dbReference type="InterPro" id="IPR050116">
    <property type="entry name" value="DNA_polymerase-Y"/>
</dbReference>
<dbReference type="PROSITE" id="PS50173">
    <property type="entry name" value="UMUC"/>
    <property type="match status" value="1"/>
</dbReference>
<dbReference type="InterPro" id="IPR001126">
    <property type="entry name" value="UmuC"/>
</dbReference>
<evidence type="ECO:0000256" key="3">
    <source>
        <dbReference type="ARBA" id="ARBA00010945"/>
    </source>
</evidence>
<keyword evidence="9" id="KW-0235">DNA replication</keyword>
<comment type="similarity">
    <text evidence="3">Belongs to the DNA polymerase type-Y family.</text>
</comment>
<dbReference type="Gene3D" id="1.10.150.20">
    <property type="entry name" value="5' to 3' exonuclease, C-terminal subdomain"/>
    <property type="match status" value="1"/>
</dbReference>
<dbReference type="Gene3D" id="3.30.1490.100">
    <property type="entry name" value="DNA polymerase, Y-family, little finger domain"/>
    <property type="match status" value="1"/>
</dbReference>
<dbReference type="PANTHER" id="PTHR11076">
    <property type="entry name" value="DNA REPAIR POLYMERASE UMUC / TRANSFERASE FAMILY MEMBER"/>
    <property type="match status" value="1"/>
</dbReference>
<dbReference type="InterPro" id="IPR043502">
    <property type="entry name" value="DNA/RNA_pol_sf"/>
</dbReference>
<feature type="domain" description="UmuC" evidence="17">
    <location>
        <begin position="1"/>
        <end position="111"/>
    </location>
</feature>
<comment type="subcellular location">
    <subcellularLocation>
        <location evidence="2">Cytoplasm</location>
    </subcellularLocation>
</comment>
<keyword evidence="11" id="KW-0227">DNA damage</keyword>
<dbReference type="InterPro" id="IPR043128">
    <property type="entry name" value="Rev_trsase/Diguanyl_cyclase"/>
</dbReference>
<sequence>SFSKYRDASRKFMAILADFSPFIEPVGLDEAYLDATGFESIYGSIHQMALAIKQRIKDEPGLCASVGVAGCKVVAKVASELSKPDGLLEVAAGEESLFLAPLPIAKLPGIGKKTERILKGLGIDTIGNLSVTPLSTLKSHFGASGELLHRLASGIDDRKVEPPGAAKSISRETTYGKDTKDRSLLKATLRYLSERVGADLRQRSKQARCITLKLRYADFTTITRSHTLKQTSDTDQTIFDTGEKLLKEALLAEKQQVRLIGIGVSNLIEPGRQLDMLDPSTQ</sequence>
<evidence type="ECO:0000256" key="4">
    <source>
        <dbReference type="ARBA" id="ARBA00012417"/>
    </source>
</evidence>
<keyword evidence="8" id="KW-0548">Nucleotidyltransferase</keyword>
<dbReference type="FunFam" id="3.30.1490.100:FF:000004">
    <property type="entry name" value="DNA polymerase IV"/>
    <property type="match status" value="1"/>
</dbReference>
<evidence type="ECO:0000256" key="7">
    <source>
        <dbReference type="ARBA" id="ARBA00022679"/>
    </source>
</evidence>
<comment type="catalytic activity">
    <reaction evidence="16">
        <text>DNA(n) + a 2'-deoxyribonucleoside 5'-triphosphate = DNA(n+1) + diphosphate</text>
        <dbReference type="Rhea" id="RHEA:22508"/>
        <dbReference type="Rhea" id="RHEA-COMP:17339"/>
        <dbReference type="Rhea" id="RHEA-COMP:17340"/>
        <dbReference type="ChEBI" id="CHEBI:33019"/>
        <dbReference type="ChEBI" id="CHEBI:61560"/>
        <dbReference type="ChEBI" id="CHEBI:173112"/>
        <dbReference type="EC" id="2.7.7.7"/>
    </reaction>
</comment>
<evidence type="ECO:0000256" key="10">
    <source>
        <dbReference type="ARBA" id="ARBA00022723"/>
    </source>
</evidence>
<accession>X1SJM2</accession>
<keyword evidence="7" id="KW-0808">Transferase</keyword>
<organism evidence="18">
    <name type="scientific">marine sediment metagenome</name>
    <dbReference type="NCBI Taxonomy" id="412755"/>
    <lineage>
        <taxon>unclassified sequences</taxon>
        <taxon>metagenomes</taxon>
        <taxon>ecological metagenomes</taxon>
    </lineage>
</organism>
<dbReference type="PANTHER" id="PTHR11076:SF33">
    <property type="entry name" value="DNA POLYMERASE KAPPA"/>
    <property type="match status" value="1"/>
</dbReference>
<dbReference type="Gene3D" id="3.30.70.270">
    <property type="match status" value="1"/>
</dbReference>
<name>X1SJM2_9ZZZZ</name>
<evidence type="ECO:0000256" key="6">
    <source>
        <dbReference type="ARBA" id="ARBA00022490"/>
    </source>
</evidence>
<dbReference type="GO" id="GO:0005829">
    <property type="term" value="C:cytosol"/>
    <property type="evidence" value="ECO:0007669"/>
    <property type="project" value="TreeGrafter"/>
</dbReference>
<dbReference type="GO" id="GO:0046872">
    <property type="term" value="F:metal ion binding"/>
    <property type="evidence" value="ECO:0007669"/>
    <property type="project" value="UniProtKB-KW"/>
</dbReference>
<evidence type="ECO:0000259" key="17">
    <source>
        <dbReference type="PROSITE" id="PS50173"/>
    </source>
</evidence>
<evidence type="ECO:0000256" key="15">
    <source>
        <dbReference type="ARBA" id="ARBA00023204"/>
    </source>
</evidence>
<dbReference type="InterPro" id="IPR036775">
    <property type="entry name" value="DNA_pol_Y-fam_lit_finger_sf"/>
</dbReference>
<evidence type="ECO:0000256" key="11">
    <source>
        <dbReference type="ARBA" id="ARBA00022763"/>
    </source>
</evidence>
<dbReference type="EMBL" id="BARW01016625">
    <property type="protein sequence ID" value="GAI93247.1"/>
    <property type="molecule type" value="Genomic_DNA"/>
</dbReference>
<dbReference type="AlphaFoldDB" id="X1SJM2"/>
<dbReference type="SUPFAM" id="SSF56672">
    <property type="entry name" value="DNA/RNA polymerases"/>
    <property type="match status" value="1"/>
</dbReference>
<evidence type="ECO:0000256" key="5">
    <source>
        <dbReference type="ARBA" id="ARBA00022457"/>
    </source>
</evidence>
<gene>
    <name evidence="18" type="ORF">S12H4_28905</name>
</gene>
<reference evidence="18" key="1">
    <citation type="journal article" date="2014" name="Front. Microbiol.">
        <title>High frequency of phylogenetically diverse reductive dehalogenase-homologous genes in deep subseafloor sedimentary metagenomes.</title>
        <authorList>
            <person name="Kawai M."/>
            <person name="Futagami T."/>
            <person name="Toyoda A."/>
            <person name="Takaki Y."/>
            <person name="Nishi S."/>
            <person name="Hori S."/>
            <person name="Arai W."/>
            <person name="Tsubouchi T."/>
            <person name="Morono Y."/>
            <person name="Uchiyama I."/>
            <person name="Ito T."/>
            <person name="Fujiyama A."/>
            <person name="Inagaki F."/>
            <person name="Takami H."/>
        </authorList>
    </citation>
    <scope>NUCLEOTIDE SEQUENCE</scope>
    <source>
        <strain evidence="18">Expedition CK06-06</strain>
    </source>
</reference>
<comment type="cofactor">
    <cofactor evidence="1">
        <name>Mg(2+)</name>
        <dbReference type="ChEBI" id="CHEBI:18420"/>
    </cofactor>
</comment>
<dbReference type="GO" id="GO:0003887">
    <property type="term" value="F:DNA-directed DNA polymerase activity"/>
    <property type="evidence" value="ECO:0007669"/>
    <property type="project" value="UniProtKB-KW"/>
</dbReference>
<comment type="caution">
    <text evidence="18">The sequence shown here is derived from an EMBL/GenBank/DDBJ whole genome shotgun (WGS) entry which is preliminary data.</text>
</comment>
<feature type="non-terminal residue" evidence="18">
    <location>
        <position position="1"/>
    </location>
</feature>
<dbReference type="GO" id="GO:0006260">
    <property type="term" value="P:DNA replication"/>
    <property type="evidence" value="ECO:0007669"/>
    <property type="project" value="UniProtKB-KW"/>
</dbReference>
<dbReference type="GO" id="GO:0042276">
    <property type="term" value="P:error-prone translesion synthesis"/>
    <property type="evidence" value="ECO:0007669"/>
    <property type="project" value="TreeGrafter"/>
</dbReference>
<evidence type="ECO:0000256" key="1">
    <source>
        <dbReference type="ARBA" id="ARBA00001946"/>
    </source>
</evidence>
<keyword evidence="12" id="KW-0460">Magnesium</keyword>
<proteinExistence type="inferred from homology"/>
<dbReference type="EC" id="2.7.7.7" evidence="4"/>
<dbReference type="GO" id="GO:0003684">
    <property type="term" value="F:damaged DNA binding"/>
    <property type="evidence" value="ECO:0007669"/>
    <property type="project" value="InterPro"/>
</dbReference>
<evidence type="ECO:0000256" key="12">
    <source>
        <dbReference type="ARBA" id="ARBA00022842"/>
    </source>
</evidence>
<dbReference type="GO" id="GO:0006281">
    <property type="term" value="P:DNA repair"/>
    <property type="evidence" value="ECO:0007669"/>
    <property type="project" value="UniProtKB-KW"/>
</dbReference>
<evidence type="ECO:0000313" key="18">
    <source>
        <dbReference type="EMBL" id="GAI93247.1"/>
    </source>
</evidence>
<keyword evidence="5" id="KW-0515">Mutator protein</keyword>
<feature type="non-terminal residue" evidence="18">
    <location>
        <position position="282"/>
    </location>
</feature>
<dbReference type="InterPro" id="IPR022880">
    <property type="entry name" value="DNApol_IV"/>
</dbReference>
<evidence type="ECO:0000256" key="9">
    <source>
        <dbReference type="ARBA" id="ARBA00022705"/>
    </source>
</evidence>
<keyword evidence="14" id="KW-0238">DNA-binding</keyword>
<protein>
    <recommendedName>
        <fullName evidence="4">DNA-directed DNA polymerase</fullName>
        <ecNumber evidence="4">2.7.7.7</ecNumber>
    </recommendedName>
</protein>
<keyword evidence="6" id="KW-0963">Cytoplasm</keyword>
<keyword evidence="15" id="KW-0234">DNA repair</keyword>